<keyword evidence="2" id="KW-0472">Membrane</keyword>
<dbReference type="EMBL" id="JAMPKX010000016">
    <property type="protein sequence ID" value="MEP0949895.1"/>
    <property type="molecule type" value="Genomic_DNA"/>
</dbReference>
<dbReference type="CDD" id="cd03401">
    <property type="entry name" value="SPFH_prohibitin"/>
    <property type="match status" value="1"/>
</dbReference>
<dbReference type="Gene3D" id="3.30.479.30">
    <property type="entry name" value="Band 7 domain"/>
    <property type="match status" value="1"/>
</dbReference>
<keyword evidence="2" id="KW-1133">Transmembrane helix</keyword>
<sequence>MVDLSSNRDRAARPATASPWGSGATLAAWILLGLLALGLAASFWVVIPAGERGVWMRFGQVQEEILAEGLHFLIPLVDSVETLSTRVQKQEIATEAASKDLQDVFSDVALNWHILPDQANLVYRQIGDEPAVVRSIINPAIEEVIKAVIAHYTAEEVITQRDQVKAEVDAGLRSRLSPYNLAIDDVSLTTIHFSQQFRDAVEAKQIAVQEAKQAEFVAKKALRQAEIEINLARGTAEAHQILLETLTPSVLKYEALQKWDGRLPMISGEGTSTVIELDDLLPSDEK</sequence>
<dbReference type="PRINTS" id="PR00679">
    <property type="entry name" value="PROHIBITIN"/>
</dbReference>
<dbReference type="InterPro" id="IPR000163">
    <property type="entry name" value="Prohibitin"/>
</dbReference>
<evidence type="ECO:0000259" key="3">
    <source>
        <dbReference type="SMART" id="SM00244"/>
    </source>
</evidence>
<dbReference type="SUPFAM" id="SSF117892">
    <property type="entry name" value="Band 7/SPFH domain"/>
    <property type="match status" value="1"/>
</dbReference>
<protein>
    <submittedName>
        <fullName evidence="4">Prohibitin family protein</fullName>
    </submittedName>
</protein>
<evidence type="ECO:0000313" key="4">
    <source>
        <dbReference type="EMBL" id="MEP0949895.1"/>
    </source>
</evidence>
<keyword evidence="5" id="KW-1185">Reference proteome</keyword>
<organism evidence="4 5">
    <name type="scientific">Leptolyngbya subtilissima DQ-A4</name>
    <dbReference type="NCBI Taxonomy" id="2933933"/>
    <lineage>
        <taxon>Bacteria</taxon>
        <taxon>Bacillati</taxon>
        <taxon>Cyanobacteriota</taxon>
        <taxon>Cyanophyceae</taxon>
        <taxon>Leptolyngbyales</taxon>
        <taxon>Leptolyngbyaceae</taxon>
        <taxon>Leptolyngbya group</taxon>
        <taxon>Leptolyngbya</taxon>
    </lineage>
</organism>
<evidence type="ECO:0000256" key="2">
    <source>
        <dbReference type="SAM" id="Phobius"/>
    </source>
</evidence>
<feature type="region of interest" description="Disordered" evidence="1">
    <location>
        <begin position="1"/>
        <end position="20"/>
    </location>
</feature>
<dbReference type="InterPro" id="IPR036013">
    <property type="entry name" value="Band_7/SPFH_dom_sf"/>
</dbReference>
<dbReference type="SMART" id="SM00244">
    <property type="entry name" value="PHB"/>
    <property type="match status" value="1"/>
</dbReference>
<dbReference type="Pfam" id="PF01145">
    <property type="entry name" value="Band_7"/>
    <property type="match status" value="1"/>
</dbReference>
<keyword evidence="2" id="KW-0812">Transmembrane</keyword>
<dbReference type="RefSeq" id="WP_199325704.1">
    <property type="nucleotide sequence ID" value="NZ_JAMPKX010000016.1"/>
</dbReference>
<comment type="caution">
    <text evidence="4">The sequence shown here is derived from an EMBL/GenBank/DDBJ whole genome shotgun (WGS) entry which is preliminary data.</text>
</comment>
<proteinExistence type="predicted"/>
<evidence type="ECO:0000256" key="1">
    <source>
        <dbReference type="SAM" id="MobiDB-lite"/>
    </source>
</evidence>
<feature type="domain" description="Band 7" evidence="3">
    <location>
        <begin position="42"/>
        <end position="205"/>
    </location>
</feature>
<dbReference type="InterPro" id="IPR001107">
    <property type="entry name" value="Band_7"/>
</dbReference>
<accession>A0ABV0KBF6</accession>
<dbReference type="Proteomes" id="UP001482513">
    <property type="component" value="Unassembled WGS sequence"/>
</dbReference>
<evidence type="ECO:0000313" key="5">
    <source>
        <dbReference type="Proteomes" id="UP001482513"/>
    </source>
</evidence>
<feature type="transmembrane region" description="Helical" evidence="2">
    <location>
        <begin position="26"/>
        <end position="47"/>
    </location>
</feature>
<dbReference type="PANTHER" id="PTHR23222:SF0">
    <property type="entry name" value="PROHIBITIN 1"/>
    <property type="match status" value="1"/>
</dbReference>
<feature type="compositionally biased region" description="Basic and acidic residues" evidence="1">
    <location>
        <begin position="1"/>
        <end position="12"/>
    </location>
</feature>
<reference evidence="4 5" key="1">
    <citation type="submission" date="2022-04" db="EMBL/GenBank/DDBJ databases">
        <title>Positive selection, recombination, and allopatry shape intraspecific diversity of widespread and dominant cyanobacteria.</title>
        <authorList>
            <person name="Wei J."/>
            <person name="Shu W."/>
            <person name="Hu C."/>
        </authorList>
    </citation>
    <scope>NUCLEOTIDE SEQUENCE [LARGE SCALE GENOMIC DNA]</scope>
    <source>
        <strain evidence="4 5">DQ-A4</strain>
    </source>
</reference>
<name>A0ABV0KBF6_9CYAN</name>
<dbReference type="PANTHER" id="PTHR23222">
    <property type="entry name" value="PROHIBITIN"/>
    <property type="match status" value="1"/>
</dbReference>
<gene>
    <name evidence="4" type="ORF">NC992_23685</name>
</gene>